<dbReference type="STRING" id="1802438.A2571_00340"/>
<evidence type="ECO:0000313" key="2">
    <source>
        <dbReference type="EMBL" id="OHA58821.1"/>
    </source>
</evidence>
<dbReference type="AlphaFoldDB" id="A0A1G2QFS7"/>
<accession>A0A1G2QFS7</accession>
<keyword evidence="1" id="KW-0812">Transmembrane</keyword>
<feature type="transmembrane region" description="Helical" evidence="1">
    <location>
        <begin position="12"/>
        <end position="30"/>
    </location>
</feature>
<dbReference type="EMBL" id="MHTJ01000002">
    <property type="protein sequence ID" value="OHA58821.1"/>
    <property type="molecule type" value="Genomic_DNA"/>
</dbReference>
<sequence length="114" mass="13041">MKNIIDNINKLSLPAVILIASFMLGGFYFLSQVVEQRMELNERKRVEDDVEFKKTLVTLKKSACVDEAEQSAVDLYKQICEDGPYSVMPCVEGRYLTSNYDSAYERCLSREGLK</sequence>
<proteinExistence type="predicted"/>
<name>A0A1G2QFS7_9BACT</name>
<comment type="caution">
    <text evidence="2">The sequence shown here is derived from an EMBL/GenBank/DDBJ whole genome shotgun (WGS) entry which is preliminary data.</text>
</comment>
<dbReference type="Proteomes" id="UP000177043">
    <property type="component" value="Unassembled WGS sequence"/>
</dbReference>
<evidence type="ECO:0000256" key="1">
    <source>
        <dbReference type="SAM" id="Phobius"/>
    </source>
</evidence>
<evidence type="ECO:0000313" key="3">
    <source>
        <dbReference type="Proteomes" id="UP000177043"/>
    </source>
</evidence>
<protein>
    <submittedName>
        <fullName evidence="2">Uncharacterized protein</fullName>
    </submittedName>
</protein>
<keyword evidence="1" id="KW-1133">Transmembrane helix</keyword>
<reference evidence="2 3" key="1">
    <citation type="journal article" date="2016" name="Nat. Commun.">
        <title>Thousands of microbial genomes shed light on interconnected biogeochemical processes in an aquifer system.</title>
        <authorList>
            <person name="Anantharaman K."/>
            <person name="Brown C.T."/>
            <person name="Hug L.A."/>
            <person name="Sharon I."/>
            <person name="Castelle C.J."/>
            <person name="Probst A.J."/>
            <person name="Thomas B.C."/>
            <person name="Singh A."/>
            <person name="Wilkins M.J."/>
            <person name="Karaoz U."/>
            <person name="Brodie E.L."/>
            <person name="Williams K.H."/>
            <person name="Hubbard S.S."/>
            <person name="Banfield J.F."/>
        </authorList>
    </citation>
    <scope>NUCLEOTIDE SEQUENCE [LARGE SCALE GENOMIC DNA]</scope>
</reference>
<keyword evidence="1" id="KW-0472">Membrane</keyword>
<gene>
    <name evidence="2" type="ORF">A2571_00340</name>
</gene>
<organism evidence="2 3">
    <name type="scientific">Candidatus Vogelbacteria bacterium RIFOXYD1_FULL_44_32</name>
    <dbReference type="NCBI Taxonomy" id="1802438"/>
    <lineage>
        <taxon>Bacteria</taxon>
        <taxon>Candidatus Vogeliibacteriota</taxon>
    </lineage>
</organism>